<evidence type="ECO:0000313" key="2">
    <source>
        <dbReference type="Proteomes" id="UP000190476"/>
    </source>
</evidence>
<gene>
    <name evidence="1" type="ORF">CCH01_20830</name>
</gene>
<dbReference type="OrthoDB" id="1912587at2"/>
<sequence>MGICNVFYNVNKIIVKPGLQCSYIKFSKQLNQYLINRYCKYYLGLQLYESKENPCVFYVVASYRDIPGVYEAAEKIGEDISNIYDECWGNSVKRISILSFVNCKRIIS</sequence>
<proteinExistence type="predicted"/>
<name>A0A1U6JLT5_9CLOT</name>
<dbReference type="Proteomes" id="UP000190476">
    <property type="component" value="Chromosome I"/>
</dbReference>
<evidence type="ECO:0000313" key="1">
    <source>
        <dbReference type="EMBL" id="SLK21256.1"/>
    </source>
</evidence>
<reference evidence="2" key="1">
    <citation type="submission" date="2017-03" db="EMBL/GenBank/DDBJ databases">
        <authorList>
            <person name="Falquet L."/>
            <person name="Falquet L."/>
        </authorList>
    </citation>
    <scope>NUCLEOTIDE SEQUENCE [LARGE SCALE GENOMIC DNA]</scope>
</reference>
<dbReference type="GeneID" id="66302394"/>
<dbReference type="RefSeq" id="WP_079481566.1">
    <property type="nucleotide sequence ID" value="NZ_CBML010000006.1"/>
</dbReference>
<protein>
    <submittedName>
        <fullName evidence="1">Uncharacterized protein</fullName>
    </submittedName>
</protein>
<dbReference type="EMBL" id="LT799839">
    <property type="protein sequence ID" value="SLK21256.1"/>
    <property type="molecule type" value="Genomic_DNA"/>
</dbReference>
<dbReference type="STRING" id="1351755.CCH01_20830"/>
<keyword evidence="2" id="KW-1185">Reference proteome</keyword>
<dbReference type="AlphaFoldDB" id="A0A1U6JLT5"/>
<accession>A0A1U6JLT5</accession>
<organism evidence="1 2">
    <name type="scientific">Clostridium chauvoei JF4335</name>
    <dbReference type="NCBI Taxonomy" id="1351755"/>
    <lineage>
        <taxon>Bacteria</taxon>
        <taxon>Bacillati</taxon>
        <taxon>Bacillota</taxon>
        <taxon>Clostridia</taxon>
        <taxon>Eubacteriales</taxon>
        <taxon>Clostridiaceae</taxon>
        <taxon>Clostridium</taxon>
    </lineage>
</organism>